<evidence type="ECO:0000256" key="10">
    <source>
        <dbReference type="ARBA" id="ARBA00022842"/>
    </source>
</evidence>
<comment type="similarity">
    <text evidence="2 15">Belongs to the cation transport ATPase (P-type) (TC 3.A.3) family. Type IB subfamily.</text>
</comment>
<evidence type="ECO:0000256" key="4">
    <source>
        <dbReference type="ARBA" id="ARBA00022475"/>
    </source>
</evidence>
<dbReference type="Gene3D" id="3.40.1110.10">
    <property type="entry name" value="Calcium-transporting ATPase, cytoplasmic domain N"/>
    <property type="match status" value="1"/>
</dbReference>
<keyword evidence="11" id="KW-1278">Translocase</keyword>
<feature type="transmembrane region" description="Helical" evidence="15">
    <location>
        <begin position="251"/>
        <end position="273"/>
    </location>
</feature>
<feature type="transmembrane region" description="Helical" evidence="15">
    <location>
        <begin position="218"/>
        <end position="239"/>
    </location>
</feature>
<dbReference type="SUPFAM" id="SSF81665">
    <property type="entry name" value="Calcium ATPase, transmembrane domain M"/>
    <property type="match status" value="1"/>
</dbReference>
<dbReference type="CDD" id="cd00371">
    <property type="entry name" value="HMA"/>
    <property type="match status" value="1"/>
</dbReference>
<dbReference type="InterPro" id="IPR008250">
    <property type="entry name" value="ATPase_P-typ_transduc_dom_A_sf"/>
</dbReference>
<protein>
    <submittedName>
        <fullName evidence="17">Cadmium-translocating P-type ATPase</fullName>
    </submittedName>
</protein>
<reference evidence="17" key="1">
    <citation type="submission" date="2021-10" db="EMBL/GenBank/DDBJ databases">
        <title>The complete genome sequence of Leeia sp. TBRC 13508.</title>
        <authorList>
            <person name="Charoenyingcharoen P."/>
            <person name="Yukphan P."/>
        </authorList>
    </citation>
    <scope>NUCLEOTIDE SEQUENCE</scope>
    <source>
        <strain evidence="17">TBRC 13508</strain>
    </source>
</reference>
<dbReference type="PROSITE" id="PS00154">
    <property type="entry name" value="ATPASE_E1_E2"/>
    <property type="match status" value="1"/>
</dbReference>
<feature type="domain" description="HMA" evidence="16">
    <location>
        <begin position="98"/>
        <end position="164"/>
    </location>
</feature>
<dbReference type="PRINTS" id="PR00120">
    <property type="entry name" value="HATPASE"/>
</dbReference>
<evidence type="ECO:0000256" key="8">
    <source>
        <dbReference type="ARBA" id="ARBA00022741"/>
    </source>
</evidence>
<keyword evidence="7 15" id="KW-0479">Metal-binding</keyword>
<dbReference type="Gene3D" id="3.40.50.1000">
    <property type="entry name" value="HAD superfamily/HAD-like"/>
    <property type="match status" value="1"/>
</dbReference>
<dbReference type="SUPFAM" id="SSF55008">
    <property type="entry name" value="HMA, heavy metal-associated domain"/>
    <property type="match status" value="1"/>
</dbReference>
<dbReference type="EMBL" id="JAJBZT010000009">
    <property type="protein sequence ID" value="MCB6184726.1"/>
    <property type="molecule type" value="Genomic_DNA"/>
</dbReference>
<dbReference type="Pfam" id="PF00122">
    <property type="entry name" value="E1-E2_ATPase"/>
    <property type="match status" value="1"/>
</dbReference>
<dbReference type="Pfam" id="PF00702">
    <property type="entry name" value="Hydrolase"/>
    <property type="match status" value="1"/>
</dbReference>
<evidence type="ECO:0000256" key="12">
    <source>
        <dbReference type="ARBA" id="ARBA00022989"/>
    </source>
</evidence>
<evidence type="ECO:0000313" key="17">
    <source>
        <dbReference type="EMBL" id="MCB6184726.1"/>
    </source>
</evidence>
<keyword evidence="8 15" id="KW-0547">Nucleotide-binding</keyword>
<feature type="transmembrane region" description="Helical" evidence="15">
    <location>
        <begin position="767"/>
        <end position="786"/>
    </location>
</feature>
<dbReference type="NCBIfam" id="TIGR01512">
    <property type="entry name" value="ATPase-IB2_Cd"/>
    <property type="match status" value="1"/>
</dbReference>
<keyword evidence="9 15" id="KW-0067">ATP-binding</keyword>
<keyword evidence="10" id="KW-0460">Magnesium</keyword>
<comment type="caution">
    <text evidence="17">The sequence shown here is derived from an EMBL/GenBank/DDBJ whole genome shotgun (WGS) entry which is preliminary data.</text>
</comment>
<evidence type="ECO:0000259" key="16">
    <source>
        <dbReference type="PROSITE" id="PS50846"/>
    </source>
</evidence>
<evidence type="ECO:0000256" key="7">
    <source>
        <dbReference type="ARBA" id="ARBA00022723"/>
    </source>
</evidence>
<keyword evidence="6 15" id="KW-0812">Transmembrane</keyword>
<evidence type="ECO:0000313" key="18">
    <source>
        <dbReference type="Proteomes" id="UP001165395"/>
    </source>
</evidence>
<dbReference type="InterPro" id="IPR059000">
    <property type="entry name" value="ATPase_P-type_domA"/>
</dbReference>
<dbReference type="Proteomes" id="UP001165395">
    <property type="component" value="Unassembled WGS sequence"/>
</dbReference>
<dbReference type="InterPro" id="IPR023214">
    <property type="entry name" value="HAD_sf"/>
</dbReference>
<keyword evidence="12 15" id="KW-1133">Transmembrane helix</keyword>
<dbReference type="Gene3D" id="2.70.150.10">
    <property type="entry name" value="Calcium-transporting ATPase, cytoplasmic transduction domain A"/>
    <property type="match status" value="1"/>
</dbReference>
<evidence type="ECO:0000256" key="14">
    <source>
        <dbReference type="ARBA" id="ARBA00023136"/>
    </source>
</evidence>
<dbReference type="PANTHER" id="PTHR43520:SF5">
    <property type="entry name" value="CATION-TRANSPORTING P-TYPE ATPASE-RELATED"/>
    <property type="match status" value="1"/>
</dbReference>
<dbReference type="InterPro" id="IPR001757">
    <property type="entry name" value="P_typ_ATPase"/>
</dbReference>
<evidence type="ECO:0000256" key="9">
    <source>
        <dbReference type="ARBA" id="ARBA00022840"/>
    </source>
</evidence>
<sequence length="812" mass="88784">MQAIKANSDGKCFHCGEPLNQTPSFEISFQGKKEQTCCVGCQAVAQAIINQGLGAYYTQRQSEGKKIDAIPEDILQQLNLFDDAEIQASFVTKVKDEQEASLILEGITCAACIWLNEQTIRRLDGVTFVSINYSNARATVRWQPAKIRLSAILEAIRHIGYAAYPFDASKLQTIQNKERKDALKRLFIAGFGMMQVMMYAWPAYFATAIDLPFDQDLLLKWASLVLTVPVVTYSALPFLKGAARDLRAKTVGMDTPVALGILGAFIPSVWATAVKHGPVYFDSVTMFVFLLLLGRFFEYTARQKASENTDRLTKLIPTFAHKLVNWPKDNQSQEEAVSRIKPGDFILVKTGETVPVDGILRHGQSKLVESMLTGESRPITKALGEEIIAGSMNHEQPIVIETTHVGNDTKLSAIVRLLDNAVSSKPLIAEVANKYASWFVIAILIVASATAYFWYLHDPSKALWITVSVLVITCPCALSLAVPVTLTAATGALASKQLLIAKGHALTTLANITDIVFDKTGTLTTGELAIEKIIYFDDQHLTHQILHTLESQSEHPLARAICTFEQVRSATLLPILDFHISKGLGIEGYIDGQAYRLGHPSFVQAFIQTLPEQTRLDTNAPIYLAKNNKLIAAIYISDKLRADANTLIKQLKDENISIHIASGDQSLNVKNIATSLEINDWHANCSPKDKLTLIESLQLENKTVCMIGDGVNDAPVLAKAQVSIAIGSGADIAQQHADMILADSHLSTILTGIKTAKKTKQIIQQNLVWGLGYNLIAIPLAITGYVTPLIAGVGMASSSLIVVLNALRLARK</sequence>
<feature type="transmembrane region" description="Helical" evidence="15">
    <location>
        <begin position="186"/>
        <end position="206"/>
    </location>
</feature>
<dbReference type="NCBIfam" id="TIGR01525">
    <property type="entry name" value="ATPase-IB_hvy"/>
    <property type="match status" value="1"/>
</dbReference>
<dbReference type="InterPro" id="IPR036412">
    <property type="entry name" value="HAD-like_sf"/>
</dbReference>
<evidence type="ECO:0000256" key="6">
    <source>
        <dbReference type="ARBA" id="ARBA00022692"/>
    </source>
</evidence>
<dbReference type="InterPro" id="IPR018303">
    <property type="entry name" value="ATPase_P-typ_P_site"/>
</dbReference>
<keyword evidence="3" id="KW-0813">Transport</keyword>
<evidence type="ECO:0000256" key="5">
    <source>
        <dbReference type="ARBA" id="ARBA00022553"/>
    </source>
</evidence>
<dbReference type="Gene3D" id="3.30.70.100">
    <property type="match status" value="1"/>
</dbReference>
<dbReference type="SFLD" id="SFLDS00003">
    <property type="entry name" value="Haloacid_Dehalogenase"/>
    <property type="match status" value="1"/>
</dbReference>
<dbReference type="SUPFAM" id="SSF81653">
    <property type="entry name" value="Calcium ATPase, transduction domain A"/>
    <property type="match status" value="1"/>
</dbReference>
<keyword evidence="4 15" id="KW-1003">Cell membrane</keyword>
<dbReference type="SUPFAM" id="SSF56784">
    <property type="entry name" value="HAD-like"/>
    <property type="match status" value="1"/>
</dbReference>
<keyword evidence="5" id="KW-0597">Phosphoprotein</keyword>
<evidence type="ECO:0000256" key="3">
    <source>
        <dbReference type="ARBA" id="ARBA00022448"/>
    </source>
</evidence>
<dbReference type="InterPro" id="IPR023298">
    <property type="entry name" value="ATPase_P-typ_TM_dom_sf"/>
</dbReference>
<feature type="transmembrane region" description="Helical" evidence="15">
    <location>
        <begin position="435"/>
        <end position="456"/>
    </location>
</feature>
<evidence type="ECO:0000256" key="1">
    <source>
        <dbReference type="ARBA" id="ARBA00004651"/>
    </source>
</evidence>
<dbReference type="SFLD" id="SFLDG00002">
    <property type="entry name" value="C1.7:_P-type_atpase_like"/>
    <property type="match status" value="1"/>
</dbReference>
<dbReference type="SFLD" id="SFLDF00027">
    <property type="entry name" value="p-type_atpase"/>
    <property type="match status" value="1"/>
</dbReference>
<evidence type="ECO:0000256" key="15">
    <source>
        <dbReference type="RuleBase" id="RU362081"/>
    </source>
</evidence>
<dbReference type="PANTHER" id="PTHR43520">
    <property type="entry name" value="ATP7, ISOFORM B"/>
    <property type="match status" value="1"/>
</dbReference>
<dbReference type="NCBIfam" id="TIGR01494">
    <property type="entry name" value="ATPase_P-type"/>
    <property type="match status" value="1"/>
</dbReference>
<feature type="transmembrane region" description="Helical" evidence="15">
    <location>
        <begin position="792"/>
        <end position="810"/>
    </location>
</feature>
<evidence type="ECO:0000256" key="13">
    <source>
        <dbReference type="ARBA" id="ARBA00023065"/>
    </source>
</evidence>
<organism evidence="17 18">
    <name type="scientific">Leeia speluncae</name>
    <dbReference type="NCBI Taxonomy" id="2884804"/>
    <lineage>
        <taxon>Bacteria</taxon>
        <taxon>Pseudomonadati</taxon>
        <taxon>Pseudomonadota</taxon>
        <taxon>Betaproteobacteria</taxon>
        <taxon>Neisseriales</taxon>
        <taxon>Leeiaceae</taxon>
        <taxon>Leeia</taxon>
    </lineage>
</organism>
<keyword evidence="14 15" id="KW-0472">Membrane</keyword>
<keyword evidence="18" id="KW-1185">Reference proteome</keyword>
<dbReference type="InterPro" id="IPR044492">
    <property type="entry name" value="P_typ_ATPase_HD_dom"/>
</dbReference>
<dbReference type="CDD" id="cd02079">
    <property type="entry name" value="P-type_ATPase_HM"/>
    <property type="match status" value="1"/>
</dbReference>
<dbReference type="InterPro" id="IPR036163">
    <property type="entry name" value="HMA_dom_sf"/>
</dbReference>
<dbReference type="NCBIfam" id="TIGR01511">
    <property type="entry name" value="ATPase-IB1_Cu"/>
    <property type="match status" value="1"/>
</dbReference>
<dbReference type="InterPro" id="IPR023299">
    <property type="entry name" value="ATPase_P-typ_cyto_dom_N"/>
</dbReference>
<dbReference type="PRINTS" id="PR00119">
    <property type="entry name" value="CATATPASE"/>
</dbReference>
<name>A0ABS8D931_9NEIS</name>
<evidence type="ECO:0000256" key="2">
    <source>
        <dbReference type="ARBA" id="ARBA00006024"/>
    </source>
</evidence>
<evidence type="ECO:0000256" key="11">
    <source>
        <dbReference type="ARBA" id="ARBA00022967"/>
    </source>
</evidence>
<comment type="subcellular location">
    <subcellularLocation>
        <location evidence="1">Cell membrane</location>
        <topology evidence="1">Multi-pass membrane protein</topology>
    </subcellularLocation>
</comment>
<gene>
    <name evidence="17" type="primary">cadA</name>
    <name evidence="17" type="ORF">LIN78_14350</name>
</gene>
<dbReference type="InterPro" id="IPR006121">
    <property type="entry name" value="HMA_dom"/>
</dbReference>
<feature type="transmembrane region" description="Helical" evidence="15">
    <location>
        <begin position="279"/>
        <end position="297"/>
    </location>
</feature>
<dbReference type="RefSeq" id="WP_227181547.1">
    <property type="nucleotide sequence ID" value="NZ_JAJBZT010000009.1"/>
</dbReference>
<dbReference type="Pfam" id="PF12156">
    <property type="entry name" value="ATPase-cat_bd"/>
    <property type="match status" value="1"/>
</dbReference>
<keyword evidence="13" id="KW-0406">Ion transport</keyword>
<dbReference type="InterPro" id="IPR021993">
    <property type="entry name" value="ATPase-cat-bd"/>
</dbReference>
<accession>A0ABS8D931</accession>
<feature type="transmembrane region" description="Helical" evidence="15">
    <location>
        <begin position="462"/>
        <end position="486"/>
    </location>
</feature>
<dbReference type="InterPro" id="IPR027256">
    <property type="entry name" value="P-typ_ATPase_IB"/>
</dbReference>
<dbReference type="PROSITE" id="PS50846">
    <property type="entry name" value="HMA_2"/>
    <property type="match status" value="1"/>
</dbReference>
<dbReference type="Pfam" id="PF00403">
    <property type="entry name" value="HMA"/>
    <property type="match status" value="1"/>
</dbReference>
<proteinExistence type="inferred from homology"/>